<reference evidence="3 4" key="3">
    <citation type="journal article" date="2017" name="G3 (Bethesda)">
        <title>Comparative analysis highlights variable genome content of wheat rusts and divergence of the mating loci.</title>
        <authorList>
            <person name="Cuomo C.A."/>
            <person name="Bakkeren G."/>
            <person name="Khalil H.B."/>
            <person name="Panwar V."/>
            <person name="Joly D."/>
            <person name="Linning R."/>
            <person name="Sakthikumar S."/>
            <person name="Song X."/>
            <person name="Adiconis X."/>
            <person name="Fan L."/>
            <person name="Goldberg J.M."/>
            <person name="Levin J.Z."/>
            <person name="Young S."/>
            <person name="Zeng Q."/>
            <person name="Anikster Y."/>
            <person name="Bruce M."/>
            <person name="Wang M."/>
            <person name="Yin C."/>
            <person name="McCallum B."/>
            <person name="Szabo L.J."/>
            <person name="Hulbert S."/>
            <person name="Chen X."/>
            <person name="Fellers J.P."/>
        </authorList>
    </citation>
    <scope>NUCLEOTIDE SEQUENCE</scope>
    <source>
        <strain evidence="3">isolate 1-1 / race 1 (BBBD)</strain>
        <strain evidence="4">Isolate 1-1 / race 1 (BBBD)</strain>
    </source>
</reference>
<dbReference type="Proteomes" id="UP000005240">
    <property type="component" value="Unassembled WGS sequence"/>
</dbReference>
<gene>
    <name evidence="2" type="ORF">PTTG_01071</name>
</gene>
<feature type="region of interest" description="Disordered" evidence="1">
    <location>
        <begin position="1"/>
        <end position="95"/>
    </location>
</feature>
<protein>
    <submittedName>
        <fullName evidence="2 3">Uncharacterized protein</fullName>
    </submittedName>
</protein>
<keyword evidence="4" id="KW-1185">Reference proteome</keyword>
<sequence>MYGRSTPAADGPPSDSGDHPPAPSDDEPPNLFPRPRKKSLAELVDKSMPALRSQPAAEDDTSPVDQLASTDPPTQPLPTPKRVKTGSEPATTSPDLAIEDYLAICKVKPNDTVTRAAMERHSLYHWSIFKHTSINRLRKLGIDYGPALLLTCGVEEAENHLQEKKM</sequence>
<reference evidence="2" key="2">
    <citation type="submission" date="2016-05" db="EMBL/GenBank/DDBJ databases">
        <title>Comparative analysis highlights variable genome content of wheat rusts and divergence of the mating loci.</title>
        <authorList>
            <person name="Cuomo C.A."/>
            <person name="Bakkeren G."/>
            <person name="Szabo L."/>
            <person name="Khalil H."/>
            <person name="Joly D."/>
            <person name="Goldberg J."/>
            <person name="Young S."/>
            <person name="Zeng Q."/>
            <person name="Fellers J."/>
        </authorList>
    </citation>
    <scope>NUCLEOTIDE SEQUENCE [LARGE SCALE GENOMIC DNA]</scope>
    <source>
        <strain evidence="2">1-1 BBBD Race 1</strain>
    </source>
</reference>
<name>A0A180GZI5_PUCT1</name>
<organism evidence="2">
    <name type="scientific">Puccinia triticina (isolate 1-1 / race 1 (BBBD))</name>
    <name type="common">Brown leaf rust fungus</name>
    <dbReference type="NCBI Taxonomy" id="630390"/>
    <lineage>
        <taxon>Eukaryota</taxon>
        <taxon>Fungi</taxon>
        <taxon>Dikarya</taxon>
        <taxon>Basidiomycota</taxon>
        <taxon>Pucciniomycotina</taxon>
        <taxon>Pucciniomycetes</taxon>
        <taxon>Pucciniales</taxon>
        <taxon>Pucciniaceae</taxon>
        <taxon>Puccinia</taxon>
    </lineage>
</organism>
<dbReference type="VEuPathDB" id="FungiDB:PTTG_01071"/>
<dbReference type="EMBL" id="ADAS02000011">
    <property type="protein sequence ID" value="OAV97779.1"/>
    <property type="molecule type" value="Genomic_DNA"/>
</dbReference>
<dbReference type="AlphaFoldDB" id="A0A180GZI5"/>
<evidence type="ECO:0000313" key="3">
    <source>
        <dbReference type="EnsemblFungi" id="PTTG_01071-t43_1-p1"/>
    </source>
</evidence>
<proteinExistence type="predicted"/>
<dbReference type="EnsemblFungi" id="PTTG_01071-t43_1">
    <property type="protein sequence ID" value="PTTG_01071-t43_1-p1"/>
    <property type="gene ID" value="PTTG_01071"/>
</dbReference>
<evidence type="ECO:0000313" key="2">
    <source>
        <dbReference type="EMBL" id="OAV97779.1"/>
    </source>
</evidence>
<feature type="non-terminal residue" evidence="2">
    <location>
        <position position="166"/>
    </location>
</feature>
<reference evidence="3" key="4">
    <citation type="submission" date="2025-05" db="UniProtKB">
        <authorList>
            <consortium name="EnsemblFungi"/>
        </authorList>
    </citation>
    <scope>IDENTIFICATION</scope>
    <source>
        <strain evidence="3">isolate 1-1 / race 1 (BBBD)</strain>
    </source>
</reference>
<evidence type="ECO:0000256" key="1">
    <source>
        <dbReference type="SAM" id="MobiDB-lite"/>
    </source>
</evidence>
<accession>A0A180GZI5</accession>
<feature type="compositionally biased region" description="Polar residues" evidence="1">
    <location>
        <begin position="63"/>
        <end position="72"/>
    </location>
</feature>
<reference evidence="2" key="1">
    <citation type="submission" date="2009-11" db="EMBL/GenBank/DDBJ databases">
        <authorList>
            <consortium name="The Broad Institute Genome Sequencing Platform"/>
            <person name="Ward D."/>
            <person name="Feldgarden M."/>
            <person name="Earl A."/>
            <person name="Young S.K."/>
            <person name="Zeng Q."/>
            <person name="Koehrsen M."/>
            <person name="Alvarado L."/>
            <person name="Berlin A."/>
            <person name="Bochicchio J."/>
            <person name="Borenstein D."/>
            <person name="Chapman S.B."/>
            <person name="Chen Z."/>
            <person name="Engels R."/>
            <person name="Freedman E."/>
            <person name="Gellesch M."/>
            <person name="Goldberg J."/>
            <person name="Griggs A."/>
            <person name="Gujja S."/>
            <person name="Heilman E."/>
            <person name="Heiman D."/>
            <person name="Hepburn T."/>
            <person name="Howarth C."/>
            <person name="Jen D."/>
            <person name="Larson L."/>
            <person name="Lewis B."/>
            <person name="Mehta T."/>
            <person name="Park D."/>
            <person name="Pearson M."/>
            <person name="Roberts A."/>
            <person name="Saif S."/>
            <person name="Shea T."/>
            <person name="Shenoy N."/>
            <person name="Sisk P."/>
            <person name="Stolte C."/>
            <person name="Sykes S."/>
            <person name="Thomson T."/>
            <person name="Walk T."/>
            <person name="White J."/>
            <person name="Yandava C."/>
            <person name="Izard J."/>
            <person name="Baranova O.V."/>
            <person name="Blanton J.M."/>
            <person name="Tanner A.C."/>
            <person name="Dewhirst F.E."/>
            <person name="Haas B."/>
            <person name="Nusbaum C."/>
            <person name="Birren B."/>
        </authorList>
    </citation>
    <scope>NUCLEOTIDE SEQUENCE [LARGE SCALE GENOMIC DNA]</scope>
    <source>
        <strain evidence="2">1-1 BBBD Race 1</strain>
    </source>
</reference>
<evidence type="ECO:0000313" key="4">
    <source>
        <dbReference type="Proteomes" id="UP000005240"/>
    </source>
</evidence>